<feature type="compositionally biased region" description="Acidic residues" evidence="9">
    <location>
        <begin position="624"/>
        <end position="639"/>
    </location>
</feature>
<dbReference type="Pfam" id="PF02889">
    <property type="entry name" value="Sec63"/>
    <property type="match status" value="1"/>
</dbReference>
<keyword evidence="3 10" id="KW-0812">Transmembrane</keyword>
<keyword evidence="6 10" id="KW-1133">Transmembrane helix</keyword>
<dbReference type="PANTHER" id="PTHR24075">
    <property type="entry name" value="SEC63 DOMAIN-CONTAINING"/>
    <property type="match status" value="1"/>
</dbReference>
<dbReference type="KEGG" id="pfp:PFL1_06774"/>
<dbReference type="InterPro" id="IPR014756">
    <property type="entry name" value="Ig_E-set"/>
</dbReference>
<dbReference type="eggNOG" id="KOG0721">
    <property type="taxonomic scope" value="Eukaryota"/>
</dbReference>
<evidence type="ECO:0000256" key="4">
    <source>
        <dbReference type="ARBA" id="ARBA00022824"/>
    </source>
</evidence>
<evidence type="ECO:0000256" key="7">
    <source>
        <dbReference type="ARBA" id="ARBA00023136"/>
    </source>
</evidence>
<keyword evidence="2" id="KW-0813">Transport</keyword>
<dbReference type="EMBL" id="KE361653">
    <property type="protein sequence ID" value="EPQ25637.1"/>
    <property type="molecule type" value="Genomic_DNA"/>
</dbReference>
<feature type="transmembrane region" description="Helical" evidence="10">
    <location>
        <begin position="12"/>
        <end position="33"/>
    </location>
</feature>
<keyword evidence="8" id="KW-0143">Chaperone</keyword>
<gene>
    <name evidence="12" type="ORF">PFL1_06774</name>
</gene>
<dbReference type="GeneID" id="19320845"/>
<protein>
    <recommendedName>
        <fullName evidence="11">J domain-containing protein</fullName>
    </recommendedName>
</protein>
<feature type="region of interest" description="Disordered" evidence="9">
    <location>
        <begin position="624"/>
        <end position="689"/>
    </location>
</feature>
<dbReference type="HOGENOM" id="CLU_014210_0_0_1"/>
<dbReference type="InterPro" id="IPR035892">
    <property type="entry name" value="C2_domain_sf"/>
</dbReference>
<feature type="compositionally biased region" description="Basic and acidic residues" evidence="9">
    <location>
        <begin position="491"/>
        <end position="502"/>
    </location>
</feature>
<dbReference type="GO" id="GO:0006620">
    <property type="term" value="P:post-translational protein targeting to endoplasmic reticulum membrane"/>
    <property type="evidence" value="ECO:0007669"/>
    <property type="project" value="TreeGrafter"/>
</dbReference>
<dbReference type="CDD" id="cd06257">
    <property type="entry name" value="DnaJ"/>
    <property type="match status" value="1"/>
</dbReference>
<dbReference type="SUPFAM" id="SSF46565">
    <property type="entry name" value="Chaperone J-domain"/>
    <property type="match status" value="1"/>
</dbReference>
<feature type="domain" description="J" evidence="11">
    <location>
        <begin position="103"/>
        <end position="173"/>
    </location>
</feature>
<proteinExistence type="predicted"/>
<dbReference type="GO" id="GO:0031207">
    <property type="term" value="C:Sec62/Sec63 complex"/>
    <property type="evidence" value="ECO:0007669"/>
    <property type="project" value="TreeGrafter"/>
</dbReference>
<dbReference type="Gene3D" id="1.10.287.110">
    <property type="entry name" value="DnaJ domain"/>
    <property type="match status" value="1"/>
</dbReference>
<sequence>MAEYKYDEEGGQFLTFVLTFLLLVLVPLTYSLLSSSKPRAGRQGWFDAAGQKVAAIKRVNRRSITNPQISKRFLFVVAGWGVVAFLFQKIMNAAANSSHAVYDPFSILGLATSATEKEIKKHYKRLSVKFHPDKLVLGDNQTKEEAESQFIELTKAYKSLTDETIRKNFELYGHPDGRQEMSMGIALPRWVIESHNNIYVLGVYGLIFGVGLPYLVAKWWYGSRSKTKDGLINNTAQTYFQHLREDTPVPRILALMAISDEFNDAKLNRTGKDADEAALTQLEHDVRAKIAELVPEWGLIDGFRNASIRKAVVLLYAHVLRIDTPSVRLTKAKYRYAHKAVAQLNGLMSISLAHNWLTETLVLMNLVQRFVQAVPIHDDPAVELVQLPGITIEAARKLVQAHPVASQGIQGLWKVPDSERKRLLFGEGVSQSDYDLAVKVMREWPRLELVDAYFKVTGEKLATTGSIVQFVVKVRTLPLRKDGSLLRHGVRADAKRTDEETSVRPGTEDDDDTTLDALIGRKDEKSDKEGKTPVGFARAPYYLEERKPTWWVMLGDHKLDRVIVQPTRVSDIGSDRVRTYTVQFQAPPQAGMYTFQAMLKSDSFLGCDAARSVKLKVDDPAALEEQDIEDEISDPEEDSLAGQMAAMRGQKVKPMRSQSDDESDSDDDSDEDEDEEQEEDDDSSDSDSD</sequence>
<evidence type="ECO:0000256" key="2">
    <source>
        <dbReference type="ARBA" id="ARBA00022448"/>
    </source>
</evidence>
<dbReference type="SUPFAM" id="SSF158702">
    <property type="entry name" value="Sec63 N-terminal domain-like"/>
    <property type="match status" value="1"/>
</dbReference>
<reference evidence="12 13" key="1">
    <citation type="journal article" date="2013" name="Plant Cell">
        <title>The transition from a phytopathogenic smut ancestor to an anamorphic biocontrol agent deciphered by comparative whole-genome analysis.</title>
        <authorList>
            <person name="Lefebvre F."/>
            <person name="Joly D.L."/>
            <person name="Labbe C."/>
            <person name="Teichmann B."/>
            <person name="Linning R."/>
            <person name="Belzile F."/>
            <person name="Bakkeren G."/>
            <person name="Belanger R.R."/>
        </authorList>
    </citation>
    <scope>NUCLEOTIDE SEQUENCE [LARGE SCALE GENOMIC DNA]</scope>
    <source>
        <strain evidence="12 13">PF-1</strain>
    </source>
</reference>
<keyword evidence="4" id="KW-0256">Endoplasmic reticulum</keyword>
<evidence type="ECO:0000313" key="13">
    <source>
        <dbReference type="Proteomes" id="UP000053664"/>
    </source>
</evidence>
<dbReference type="SMART" id="SM00271">
    <property type="entry name" value="DnaJ"/>
    <property type="match status" value="1"/>
</dbReference>
<keyword evidence="5" id="KW-0653">Protein transport</keyword>
<dbReference type="RefSeq" id="XP_007882511.1">
    <property type="nucleotide sequence ID" value="XM_007884320.1"/>
</dbReference>
<evidence type="ECO:0000313" key="12">
    <source>
        <dbReference type="EMBL" id="EPQ25637.1"/>
    </source>
</evidence>
<dbReference type="OrthoDB" id="1734229at2759"/>
<dbReference type="PANTHER" id="PTHR24075:SF0">
    <property type="entry name" value="TRANSLOCATION PROTEIN SEC63 HOMOLOG"/>
    <property type="match status" value="1"/>
</dbReference>
<dbReference type="Gene3D" id="1.10.3380.10">
    <property type="entry name" value="Sec63 N-terminal domain-like domain"/>
    <property type="match status" value="1"/>
</dbReference>
<keyword evidence="7 10" id="KW-0472">Membrane</keyword>
<dbReference type="InterPro" id="IPR004179">
    <property type="entry name" value="Sec63-dom"/>
</dbReference>
<evidence type="ECO:0000256" key="6">
    <source>
        <dbReference type="ARBA" id="ARBA00022989"/>
    </source>
</evidence>
<evidence type="ECO:0000256" key="10">
    <source>
        <dbReference type="SAM" id="Phobius"/>
    </source>
</evidence>
<feature type="compositionally biased region" description="Acidic residues" evidence="9">
    <location>
        <begin position="660"/>
        <end position="689"/>
    </location>
</feature>
<dbReference type="Pfam" id="PF00226">
    <property type="entry name" value="DnaJ"/>
    <property type="match status" value="1"/>
</dbReference>
<dbReference type="PRINTS" id="PR00625">
    <property type="entry name" value="JDOMAIN"/>
</dbReference>
<evidence type="ECO:0000256" key="3">
    <source>
        <dbReference type="ARBA" id="ARBA00022692"/>
    </source>
</evidence>
<dbReference type="SUPFAM" id="SSF81296">
    <property type="entry name" value="E set domains"/>
    <property type="match status" value="1"/>
</dbReference>
<organism evidence="12 13">
    <name type="scientific">Pseudozyma flocculosa PF-1</name>
    <dbReference type="NCBI Taxonomy" id="1277687"/>
    <lineage>
        <taxon>Eukaryota</taxon>
        <taxon>Fungi</taxon>
        <taxon>Dikarya</taxon>
        <taxon>Basidiomycota</taxon>
        <taxon>Ustilaginomycotina</taxon>
        <taxon>Ustilaginomycetes</taxon>
        <taxon>Ustilaginales</taxon>
        <taxon>Ustilaginaceae</taxon>
        <taxon>Pseudozyma</taxon>
    </lineage>
</organism>
<comment type="subcellular location">
    <subcellularLocation>
        <location evidence="1">Endoplasmic reticulum membrane</location>
        <topology evidence="1">Multi-pass membrane protein</topology>
    </subcellularLocation>
</comment>
<dbReference type="AlphaFoldDB" id="A0A061H0H2"/>
<evidence type="ECO:0000256" key="1">
    <source>
        <dbReference type="ARBA" id="ARBA00004477"/>
    </source>
</evidence>
<dbReference type="PROSITE" id="PS50076">
    <property type="entry name" value="DNAJ_2"/>
    <property type="match status" value="1"/>
</dbReference>
<dbReference type="GO" id="GO:0003723">
    <property type="term" value="F:RNA binding"/>
    <property type="evidence" value="ECO:0007669"/>
    <property type="project" value="TreeGrafter"/>
</dbReference>
<dbReference type="InterPro" id="IPR036869">
    <property type="entry name" value="J_dom_sf"/>
</dbReference>
<evidence type="ECO:0000259" key="11">
    <source>
        <dbReference type="PROSITE" id="PS50076"/>
    </source>
</evidence>
<dbReference type="FunFam" id="1.10.287.110:FF:000039">
    <property type="entry name" value="Protein translocation complex component (Npl1)"/>
    <property type="match status" value="1"/>
</dbReference>
<dbReference type="InterPro" id="IPR001623">
    <property type="entry name" value="DnaJ_domain"/>
</dbReference>
<evidence type="ECO:0000256" key="9">
    <source>
        <dbReference type="SAM" id="MobiDB-lite"/>
    </source>
</evidence>
<feature type="transmembrane region" description="Helical" evidence="10">
    <location>
        <begin position="198"/>
        <end position="217"/>
    </location>
</feature>
<dbReference type="GO" id="GO:0006614">
    <property type="term" value="P:SRP-dependent cotranslational protein targeting to membrane"/>
    <property type="evidence" value="ECO:0007669"/>
    <property type="project" value="TreeGrafter"/>
</dbReference>
<dbReference type="Proteomes" id="UP000053664">
    <property type="component" value="Unassembled WGS sequence"/>
</dbReference>
<accession>A0A061H0H2</accession>
<dbReference type="Gene3D" id="2.60.40.150">
    <property type="entry name" value="C2 domain"/>
    <property type="match status" value="1"/>
</dbReference>
<feature type="compositionally biased region" description="Basic and acidic residues" evidence="9">
    <location>
        <begin position="519"/>
        <end position="531"/>
    </location>
</feature>
<feature type="region of interest" description="Disordered" evidence="9">
    <location>
        <begin position="491"/>
        <end position="531"/>
    </location>
</feature>
<evidence type="ECO:0000256" key="8">
    <source>
        <dbReference type="ARBA" id="ARBA00023186"/>
    </source>
</evidence>
<name>A0A061H0H2_9BASI</name>
<dbReference type="GO" id="GO:0008320">
    <property type="term" value="F:protein transmembrane transporter activity"/>
    <property type="evidence" value="ECO:0007669"/>
    <property type="project" value="TreeGrafter"/>
</dbReference>
<evidence type="ECO:0000256" key="5">
    <source>
        <dbReference type="ARBA" id="ARBA00022927"/>
    </source>
</evidence>